<organism evidence="1 2">
    <name type="scientific">Methylorubrum extorquens (strain DSM 6343 / CIP 106787 / DM4)</name>
    <name type="common">Methylobacterium extorquens</name>
    <dbReference type="NCBI Taxonomy" id="661410"/>
    <lineage>
        <taxon>Bacteria</taxon>
        <taxon>Pseudomonadati</taxon>
        <taxon>Pseudomonadota</taxon>
        <taxon>Alphaproteobacteria</taxon>
        <taxon>Hyphomicrobiales</taxon>
        <taxon>Methylobacteriaceae</taxon>
        <taxon>Methylorubrum</taxon>
    </lineage>
</organism>
<reference evidence="2" key="1">
    <citation type="journal article" date="2009" name="PLoS ONE">
        <title>Methylobacterium genome sequences: a reference blueprint to investigate microbial metabolism of C1 compounds from natural and industrial sources.</title>
        <authorList>
            <person name="Vuilleumier S."/>
            <person name="Chistoserdova L."/>
            <person name="Lee M.-C."/>
            <person name="Bringel F."/>
            <person name="Lajus A."/>
            <person name="Zhou Y."/>
            <person name="Gourion B."/>
            <person name="Barbe V."/>
            <person name="Chang J."/>
            <person name="Cruveiller S."/>
            <person name="Dossat C."/>
            <person name="Gillett W."/>
            <person name="Gruffaz C."/>
            <person name="Haugen E."/>
            <person name="Hourcade E."/>
            <person name="Levy R."/>
            <person name="Mangenot S."/>
            <person name="Muller E."/>
            <person name="Nadalig T."/>
            <person name="Pagni M."/>
            <person name="Penny C."/>
            <person name="Peyraud R."/>
            <person name="Robinson D.G."/>
            <person name="Roche D."/>
            <person name="Rouy Z."/>
            <person name="Saenampechek C."/>
            <person name="Salvignol G."/>
            <person name="Vallenet D."/>
            <person name="Wu Z."/>
            <person name="Marx C.J."/>
            <person name="Vorholt J.A."/>
            <person name="Olson M.V."/>
            <person name="Kaul R."/>
            <person name="Weissenbach J."/>
            <person name="Medigue C."/>
            <person name="Lidstrom M.E."/>
        </authorList>
    </citation>
    <scope>NUCLEOTIDE SEQUENCE [LARGE SCALE GENOMIC DNA]</scope>
    <source>
        <strain evidence="2">DSM 6343 / CIP 106787 / DM4</strain>
    </source>
</reference>
<dbReference type="Proteomes" id="UP000008070">
    <property type="component" value="Chromosome"/>
</dbReference>
<accession>C7C9B3</accession>
<gene>
    <name evidence="1" type="ORF">METD_I0420</name>
</gene>
<evidence type="ECO:0000313" key="1">
    <source>
        <dbReference type="EMBL" id="CAX22079.1"/>
    </source>
</evidence>
<protein>
    <submittedName>
        <fullName evidence="1">Uncharacterized protein</fullName>
    </submittedName>
</protein>
<name>C7C9B3_METED</name>
<dbReference type="KEGG" id="mdi:METDI0420"/>
<dbReference type="AlphaFoldDB" id="C7C9B3"/>
<proteinExistence type="predicted"/>
<evidence type="ECO:0000313" key="2">
    <source>
        <dbReference type="Proteomes" id="UP000008070"/>
    </source>
</evidence>
<sequence>MEFHEEAHRCGQDYEPTAEELRLVMIEALPEAGGVHYWSQRLGCTPEDLQAVLDGEIEPAGDMLDILSMEPIPSRGVYADPLMDREARAIQRQRWSKGPTAATYVRGTPRRIERSAPIPEHVKNMFAIGVAAPTAKPKLEK</sequence>
<dbReference type="HOGENOM" id="CLU_1823094_0_0_5"/>
<dbReference type="EMBL" id="FP103042">
    <property type="protein sequence ID" value="CAX22079.1"/>
    <property type="molecule type" value="Genomic_DNA"/>
</dbReference>